<dbReference type="AlphaFoldDB" id="A0ABD1HAG9"/>
<reference evidence="2 3" key="1">
    <citation type="submission" date="2024-06" db="EMBL/GenBank/DDBJ databases">
        <title>A chromosome level genome sequence of Diviner's sage (Salvia divinorum).</title>
        <authorList>
            <person name="Ford S.A."/>
            <person name="Ro D.-K."/>
            <person name="Ness R.W."/>
            <person name="Phillips M.A."/>
        </authorList>
    </citation>
    <scope>NUCLEOTIDE SEQUENCE [LARGE SCALE GENOMIC DNA]</scope>
    <source>
        <strain evidence="2">SAF-2024a</strain>
        <tissue evidence="2">Leaf</tissue>
    </source>
</reference>
<evidence type="ECO:0000313" key="3">
    <source>
        <dbReference type="Proteomes" id="UP001567538"/>
    </source>
</evidence>
<organism evidence="2 3">
    <name type="scientific">Salvia divinorum</name>
    <name type="common">Maria pastora</name>
    <name type="synonym">Diviner's sage</name>
    <dbReference type="NCBI Taxonomy" id="28513"/>
    <lineage>
        <taxon>Eukaryota</taxon>
        <taxon>Viridiplantae</taxon>
        <taxon>Streptophyta</taxon>
        <taxon>Embryophyta</taxon>
        <taxon>Tracheophyta</taxon>
        <taxon>Spermatophyta</taxon>
        <taxon>Magnoliopsida</taxon>
        <taxon>eudicotyledons</taxon>
        <taxon>Gunneridae</taxon>
        <taxon>Pentapetalae</taxon>
        <taxon>asterids</taxon>
        <taxon>lamiids</taxon>
        <taxon>Lamiales</taxon>
        <taxon>Lamiaceae</taxon>
        <taxon>Nepetoideae</taxon>
        <taxon>Mentheae</taxon>
        <taxon>Salviinae</taxon>
        <taxon>Salvia</taxon>
        <taxon>Salvia subgen. Calosphace</taxon>
    </lineage>
</organism>
<proteinExistence type="predicted"/>
<dbReference type="EMBL" id="JBEAFC010000006">
    <property type="protein sequence ID" value="KAL1552114.1"/>
    <property type="molecule type" value="Genomic_DNA"/>
</dbReference>
<keyword evidence="3" id="KW-1185">Reference proteome</keyword>
<sequence>MCKVLDQLMKQLATVLDQLMKQLATVLDQLMNMTEVVVRERETGLLERDMKTREDMRIEGKANQTGVVALGMSLMTDMILQSLMIWRLLSWQALCIMMERQRKWRKLCGGLGNRSFEGLVLVRVVVRLALQLSVLYGEVNGMYFAVDLFKESVLTSASDASLFSLEGKDDEVSEGGNVEEQVLSVGSIDETVGNSVIFSSQVAAAVAALHERSYFIEDKIKALRNDKPISTYQRNVKHAHVSKIADEERQNRPDYRPVIGYDGFLRHRPSNQQLLYNCS</sequence>
<protein>
    <submittedName>
        <fullName evidence="2">U11/U12 small nuclear ribonucleoprotein 48 kDa protein-like</fullName>
    </submittedName>
</protein>
<comment type="caution">
    <text evidence="2">The sequence shown here is derived from an EMBL/GenBank/DDBJ whole genome shotgun (WGS) entry which is preliminary data.</text>
</comment>
<name>A0ABD1HAG9_SALDI</name>
<evidence type="ECO:0000313" key="2">
    <source>
        <dbReference type="EMBL" id="KAL1552114.1"/>
    </source>
</evidence>
<accession>A0ABD1HAG9</accession>
<feature type="coiled-coil region" evidence="1">
    <location>
        <begin position="9"/>
        <end position="36"/>
    </location>
</feature>
<gene>
    <name evidence="2" type="ORF">AAHA92_12955</name>
</gene>
<keyword evidence="1" id="KW-0175">Coiled coil</keyword>
<evidence type="ECO:0000256" key="1">
    <source>
        <dbReference type="SAM" id="Coils"/>
    </source>
</evidence>
<dbReference type="Proteomes" id="UP001567538">
    <property type="component" value="Unassembled WGS sequence"/>
</dbReference>